<accession>G0N7F6</accession>
<reference evidence="3" key="1">
    <citation type="submission" date="2011-07" db="EMBL/GenBank/DDBJ databases">
        <authorList>
            <consortium name="Caenorhabditis brenneri Sequencing and Analysis Consortium"/>
            <person name="Wilson R.K."/>
        </authorList>
    </citation>
    <scope>NUCLEOTIDE SEQUENCE [LARGE SCALE GENOMIC DNA]</scope>
    <source>
        <strain evidence="3">PB2801</strain>
    </source>
</reference>
<organism evidence="3">
    <name type="scientific">Caenorhabditis brenneri</name>
    <name type="common">Nematode worm</name>
    <dbReference type="NCBI Taxonomy" id="135651"/>
    <lineage>
        <taxon>Eukaryota</taxon>
        <taxon>Metazoa</taxon>
        <taxon>Ecdysozoa</taxon>
        <taxon>Nematoda</taxon>
        <taxon>Chromadorea</taxon>
        <taxon>Rhabditida</taxon>
        <taxon>Rhabditina</taxon>
        <taxon>Rhabditomorpha</taxon>
        <taxon>Rhabditoidea</taxon>
        <taxon>Rhabditidae</taxon>
        <taxon>Peloderinae</taxon>
        <taxon>Caenorhabditis</taxon>
    </lineage>
</organism>
<feature type="coiled-coil region" evidence="1">
    <location>
        <begin position="518"/>
        <end position="566"/>
    </location>
</feature>
<dbReference type="AlphaFoldDB" id="G0N7F6"/>
<dbReference type="FunCoup" id="G0N7F6">
    <property type="interactions" value="371"/>
</dbReference>
<dbReference type="Pfam" id="PF06542">
    <property type="entry name" value="PHA-1"/>
    <property type="match status" value="1"/>
</dbReference>
<gene>
    <name evidence="2" type="ORF">CAEBREN_11785</name>
</gene>
<protein>
    <submittedName>
        <fullName evidence="2">Uncharacterized protein</fullName>
    </submittedName>
</protein>
<name>G0N7F6_CAEBE</name>
<dbReference type="HOGENOM" id="CLU_438910_0_0_1"/>
<sequence>MSTRKEKRQLWMDGWKKNKKTIENGEQKKKKKQDKFAAMKTALNIPHIYEAIFDGQTDLKRMMELRLVNKTFNLLFIHRIYDLFKTVKITTEDGKILIHGISLKLNSKKKKDQFLPFMKFLRDEVRVEPKKLQLMGLGKVSENYHKQVHDGIITMFGGQASKLTELTGLAEICEFGCKKCNQLAKNCTKYYPITVQDIVDGFGRVIHTLKEIKFSDRELFHCAQKLIDAGGQVKISRDIVCDHFILTLIEGQTEDRVLQASQKTQGVPIEVLNRILENLSPKTLEIKISKSIDPEEIRRYKSGYFTEVQLGKPVPKNAQLTRKFEKFHLDLTDSQNFPEKMEGPFMFFGDIVRIRNVLILVKAEHYTITLPRNFLSFSKFDSNFETILKNVWSCTSSRNQKIDVHFFPEIEIFGVGEAKYSGIVKYQGDELAVEIEDVQLKMLKDAPENPFKEHNFIGKKFFIRNPETNCDVNIFCWVERESYHRRYYQERVLPVWFLDGEHGPDCKICRQPRADRHWDRMRDQLREIQEQRDRIRDELNQLREERRDLEERQINLRRLRDQHEADWRDFRTQFLFEDDQELVEAPAQERRVHHFPPIFHRIPRRQWNRQNRGLPMRMGRRFN</sequence>
<keyword evidence="3" id="KW-1185">Reference proteome</keyword>
<proteinExistence type="predicted"/>
<dbReference type="InParanoid" id="G0N7F6"/>
<dbReference type="Proteomes" id="UP000008068">
    <property type="component" value="Unassembled WGS sequence"/>
</dbReference>
<evidence type="ECO:0000256" key="1">
    <source>
        <dbReference type="SAM" id="Coils"/>
    </source>
</evidence>
<keyword evidence="1" id="KW-0175">Coiled coil</keyword>
<dbReference type="InterPro" id="IPR009497">
    <property type="entry name" value="Regulator_protein_PHA-1"/>
</dbReference>
<dbReference type="EMBL" id="GL379847">
    <property type="protein sequence ID" value="EGT54729.1"/>
    <property type="molecule type" value="Genomic_DNA"/>
</dbReference>
<evidence type="ECO:0000313" key="2">
    <source>
        <dbReference type="EMBL" id="EGT54729.1"/>
    </source>
</evidence>
<evidence type="ECO:0000313" key="3">
    <source>
        <dbReference type="Proteomes" id="UP000008068"/>
    </source>
</evidence>